<reference evidence="2" key="2">
    <citation type="submission" date="2021-10" db="EMBL/GenBank/DDBJ databases">
        <title>Phylogenomics reveals ancestral predisposition of the termite-cultivated fungus Termitomyces towards a domesticated lifestyle.</title>
        <authorList>
            <person name="Auxier B."/>
            <person name="Grum-Grzhimaylo A."/>
            <person name="Cardenas M.E."/>
            <person name="Lodge J.D."/>
            <person name="Laessoe T."/>
            <person name="Pedersen O."/>
            <person name="Smith M.E."/>
            <person name="Kuyper T.W."/>
            <person name="Franco-Molano E.A."/>
            <person name="Baroni T.J."/>
            <person name="Aanen D.K."/>
        </authorList>
    </citation>
    <scope>NUCLEOTIDE SEQUENCE</scope>
    <source>
        <strain evidence="2">D49</strain>
    </source>
</reference>
<evidence type="ECO:0000259" key="1">
    <source>
        <dbReference type="Pfam" id="PF21153"/>
    </source>
</evidence>
<dbReference type="Pfam" id="PF21153">
    <property type="entry name" value="NSUN5_N"/>
    <property type="match status" value="1"/>
</dbReference>
<proteinExistence type="predicted"/>
<dbReference type="AlphaFoldDB" id="A0A9P7GQQ0"/>
<reference evidence="2" key="1">
    <citation type="submission" date="2021-02" db="EMBL/GenBank/DDBJ databases">
        <authorList>
            <person name="Nieuwenhuis M."/>
            <person name="Van De Peppel L.J.J."/>
        </authorList>
    </citation>
    <scope>NUCLEOTIDE SEQUENCE</scope>
    <source>
        <strain evidence="2">D49</strain>
    </source>
</reference>
<dbReference type="EMBL" id="JABCKI010000203">
    <property type="protein sequence ID" value="KAG5651745.1"/>
    <property type="molecule type" value="Genomic_DNA"/>
</dbReference>
<protein>
    <recommendedName>
        <fullName evidence="1">NSUN5/RCM1 N-terminal domain-containing protein</fullName>
    </recommendedName>
</protein>
<keyword evidence="3" id="KW-1185">Reference proteome</keyword>
<gene>
    <name evidence="2" type="ORF">H0H81_007598</name>
</gene>
<feature type="domain" description="NSUN5/RCM1 N-terminal" evidence="1">
    <location>
        <begin position="37"/>
        <end position="122"/>
    </location>
</feature>
<accession>A0A9P7GQQ0</accession>
<organism evidence="2 3">
    <name type="scientific">Sphagnurus paluster</name>
    <dbReference type="NCBI Taxonomy" id="117069"/>
    <lineage>
        <taxon>Eukaryota</taxon>
        <taxon>Fungi</taxon>
        <taxon>Dikarya</taxon>
        <taxon>Basidiomycota</taxon>
        <taxon>Agaricomycotina</taxon>
        <taxon>Agaricomycetes</taxon>
        <taxon>Agaricomycetidae</taxon>
        <taxon>Agaricales</taxon>
        <taxon>Tricholomatineae</taxon>
        <taxon>Lyophyllaceae</taxon>
        <taxon>Sphagnurus</taxon>
    </lineage>
</organism>
<evidence type="ECO:0000313" key="3">
    <source>
        <dbReference type="Proteomes" id="UP000717328"/>
    </source>
</evidence>
<sequence>MNFYFEAAKTLDRLDAKQGSIKGVIATLPEKERKRTAALVIETLKYKAVLVELIEKTKLLKEERKKITSLNLALVLIHDLLLSGGIQAGDGPVKQSILRHRTRLHGEFQKIKIRRGARSDAELAQAGDQRAG</sequence>
<name>A0A9P7GQQ0_9AGAR</name>
<dbReference type="OrthoDB" id="435282at2759"/>
<dbReference type="InterPro" id="IPR048889">
    <property type="entry name" value="NSUN5_RCM1_N"/>
</dbReference>
<comment type="caution">
    <text evidence="2">The sequence shown here is derived from an EMBL/GenBank/DDBJ whole genome shotgun (WGS) entry which is preliminary data.</text>
</comment>
<dbReference type="Proteomes" id="UP000717328">
    <property type="component" value="Unassembled WGS sequence"/>
</dbReference>
<evidence type="ECO:0000313" key="2">
    <source>
        <dbReference type="EMBL" id="KAG5651745.1"/>
    </source>
</evidence>